<gene>
    <name evidence="2" type="ORF">JCGZ_02118</name>
</gene>
<sequence>MSSSIVKIDENERDIEEENWWELWDRRRGTAVAQVLCYAVHAICMLRVYYHVQCTEPEMSRKERKRKARTWEKQLKSVKEAIKDVSEAIKEGNAIIEKARKRIYTEREIYAELVKIGVEKNVRFAAYTFLTKDPTKVRAFFGYPVDERKEFLIQMMYGPEDP</sequence>
<dbReference type="Proteomes" id="UP000027138">
    <property type="component" value="Unassembled WGS sequence"/>
</dbReference>
<evidence type="ECO:0000256" key="1">
    <source>
        <dbReference type="SAM" id="Coils"/>
    </source>
</evidence>
<keyword evidence="3" id="KW-1185">Reference proteome</keyword>
<keyword evidence="1" id="KW-0175">Coiled coil</keyword>
<evidence type="ECO:0000313" key="2">
    <source>
        <dbReference type="EMBL" id="KDP40120.1"/>
    </source>
</evidence>
<organism evidence="2 3">
    <name type="scientific">Jatropha curcas</name>
    <name type="common">Barbados nut</name>
    <dbReference type="NCBI Taxonomy" id="180498"/>
    <lineage>
        <taxon>Eukaryota</taxon>
        <taxon>Viridiplantae</taxon>
        <taxon>Streptophyta</taxon>
        <taxon>Embryophyta</taxon>
        <taxon>Tracheophyta</taxon>
        <taxon>Spermatophyta</taxon>
        <taxon>Magnoliopsida</taxon>
        <taxon>eudicotyledons</taxon>
        <taxon>Gunneridae</taxon>
        <taxon>Pentapetalae</taxon>
        <taxon>rosids</taxon>
        <taxon>fabids</taxon>
        <taxon>Malpighiales</taxon>
        <taxon>Euphorbiaceae</taxon>
        <taxon>Crotonoideae</taxon>
        <taxon>Jatropheae</taxon>
        <taxon>Jatropha</taxon>
    </lineage>
</organism>
<evidence type="ECO:0000313" key="3">
    <source>
        <dbReference type="Proteomes" id="UP000027138"/>
    </source>
</evidence>
<dbReference type="EMBL" id="KK914334">
    <property type="protein sequence ID" value="KDP40120.1"/>
    <property type="molecule type" value="Genomic_DNA"/>
</dbReference>
<protein>
    <submittedName>
        <fullName evidence="2">Uncharacterized protein</fullName>
    </submittedName>
</protein>
<proteinExistence type="predicted"/>
<dbReference type="OrthoDB" id="1434562at2759"/>
<name>A0A067L6J7_JATCU</name>
<accession>A0A067L6J7</accession>
<dbReference type="AlphaFoldDB" id="A0A067L6J7"/>
<feature type="coiled-coil region" evidence="1">
    <location>
        <begin position="61"/>
        <end position="88"/>
    </location>
</feature>
<reference evidence="2 3" key="1">
    <citation type="journal article" date="2014" name="PLoS ONE">
        <title>Global Analysis of Gene Expression Profiles in Physic Nut (Jatropha curcas L.) Seedlings Exposed to Salt Stress.</title>
        <authorList>
            <person name="Zhang L."/>
            <person name="Zhang C."/>
            <person name="Wu P."/>
            <person name="Chen Y."/>
            <person name="Li M."/>
            <person name="Jiang H."/>
            <person name="Wu G."/>
        </authorList>
    </citation>
    <scope>NUCLEOTIDE SEQUENCE [LARGE SCALE GENOMIC DNA]</scope>
    <source>
        <strain evidence="3">cv. GZQX0401</strain>
        <tissue evidence="2">Young leaves</tissue>
    </source>
</reference>